<feature type="region of interest" description="Disordered" evidence="1">
    <location>
        <begin position="515"/>
        <end position="770"/>
    </location>
</feature>
<feature type="compositionally biased region" description="Polar residues" evidence="1">
    <location>
        <begin position="663"/>
        <end position="673"/>
    </location>
</feature>
<feature type="compositionally biased region" description="Polar residues" evidence="1">
    <location>
        <begin position="902"/>
        <end position="912"/>
    </location>
</feature>
<dbReference type="Proteomes" id="UP000736787">
    <property type="component" value="Unassembled WGS sequence"/>
</dbReference>
<gene>
    <name evidence="2" type="ORF">PC117_g3565</name>
</gene>
<dbReference type="EMBL" id="RCMK01000051">
    <property type="protein sequence ID" value="KAG2951527.1"/>
    <property type="molecule type" value="Genomic_DNA"/>
</dbReference>
<feature type="compositionally biased region" description="Polar residues" evidence="1">
    <location>
        <begin position="795"/>
        <end position="807"/>
    </location>
</feature>
<evidence type="ECO:0000256" key="1">
    <source>
        <dbReference type="SAM" id="MobiDB-lite"/>
    </source>
</evidence>
<organism evidence="2 3">
    <name type="scientific">Phytophthora cactorum</name>
    <dbReference type="NCBI Taxonomy" id="29920"/>
    <lineage>
        <taxon>Eukaryota</taxon>
        <taxon>Sar</taxon>
        <taxon>Stramenopiles</taxon>
        <taxon>Oomycota</taxon>
        <taxon>Peronosporomycetes</taxon>
        <taxon>Peronosporales</taxon>
        <taxon>Peronosporaceae</taxon>
        <taxon>Phytophthora</taxon>
    </lineage>
</organism>
<proteinExistence type="predicted"/>
<dbReference type="AlphaFoldDB" id="A0A8T1ED39"/>
<feature type="compositionally biased region" description="Basic and acidic residues" evidence="1">
    <location>
        <begin position="783"/>
        <end position="793"/>
    </location>
</feature>
<comment type="caution">
    <text evidence="2">The sequence shown here is derived from an EMBL/GenBank/DDBJ whole genome shotgun (WGS) entry which is preliminary data.</text>
</comment>
<feature type="compositionally biased region" description="Polar residues" evidence="1">
    <location>
        <begin position="691"/>
        <end position="700"/>
    </location>
</feature>
<feature type="compositionally biased region" description="Polar residues" evidence="1">
    <location>
        <begin position="250"/>
        <end position="261"/>
    </location>
</feature>
<feature type="compositionally biased region" description="Polar residues" evidence="1">
    <location>
        <begin position="519"/>
        <end position="531"/>
    </location>
</feature>
<feature type="compositionally biased region" description="Basic and acidic residues" evidence="1">
    <location>
        <begin position="1"/>
        <end position="14"/>
    </location>
</feature>
<evidence type="ECO:0000313" key="2">
    <source>
        <dbReference type="EMBL" id="KAG2951527.1"/>
    </source>
</evidence>
<feature type="region of interest" description="Disordered" evidence="1">
    <location>
        <begin position="1"/>
        <end position="111"/>
    </location>
</feature>
<feature type="compositionally biased region" description="Basic and acidic residues" evidence="1">
    <location>
        <begin position="239"/>
        <end position="249"/>
    </location>
</feature>
<feature type="compositionally biased region" description="Low complexity" evidence="1">
    <location>
        <begin position="835"/>
        <end position="854"/>
    </location>
</feature>
<feature type="compositionally biased region" description="Polar residues" evidence="1">
    <location>
        <begin position="199"/>
        <end position="220"/>
    </location>
</feature>
<name>A0A8T1ED39_9STRA</name>
<protein>
    <submittedName>
        <fullName evidence="2">Uncharacterized protein</fullName>
    </submittedName>
</protein>
<feature type="compositionally biased region" description="Low complexity" evidence="1">
    <location>
        <begin position="579"/>
        <end position="603"/>
    </location>
</feature>
<feature type="compositionally biased region" description="Low complexity" evidence="1">
    <location>
        <begin position="57"/>
        <end position="68"/>
    </location>
</feature>
<sequence>MARNKEQWKAEKRAQHTQTQSKGFFQMKRPLSHPPGVRPTAPPASSALFQLGRPTNGAPVVAGVRPAVLKPDPIQTPSQSGSSSGQAIDLTLDDDDEEEDEPMGAQQSVTTAAATATAATVSSAASDAVKLSMLDGNKKEDTAATQPLQQTSDMVVPIVEDNESDVDEDWPVVPSITSSPMPIPLASSVHDLATLSTSQSVSLPTTTPVSEQDSHSQTQKDVGAALDAIRKAIPFSQEGQERNDLERNTQVEATRQQTSTPPLYGDGDDGGMDVDEDLPSQARGAGEDTTECPSTSDRIVEVENLEDGEIFEGGAAPRPTMQVQQTMMRGSRPGLFDAYSVDAMGIRSHQRIKKQKKRGKKKSKRKLEAMQMMHAPPGEIIPDFERTTRQRPFGDAPPPGQYTLAMMRNGSGPRDNAMNVRPVFRDPPPAPFQPGRPVVGGMYPPMRPPPLQLQNPPMPPPPPFEDSQILRVNRQGSMEMLGGEAERPLHAIFAEPPMQGGFKYRPVSISALRPIPSGASHSLQRSVSDQSPLPPIPHQSRAAISSPIPNKERDGSEDVDLDSLRAAALRSKVTRSLKTSTSTSVTPAVTEVDSSFSSSSSSSPPKPAHNEEKRSVSEPASPKSENELRLEILRSMTRNRKRAVSKAQDAAQVPTPPVGESNAVESPEQSSGCANAACEDGDNVANEKPSAPQTDSTAAEKSSKATLPKASDVSDIELMVIDRSSTETDKSTSTSEQNGTGDQAETPSARVLESAKPSGEPVVTTPEFRPLTACSQSLVIRLSPEDFSPREGGDNISTKSTASSSLQDAIKEMRRKIAEREKEQSNRLLENAAATVSKHPSGTSSSPASLSCTPHQLSPKKVSTVVALVSGASEKSPEVRSSAIDIAKKPPPGAVAEEAQRATASIDAQASVSEDKENPLKLPAEIGTGANSPETPVVEIQERGNTSAVSINVDLHVLPPVLQHQVPASSGGRNGDRASQPCGVSTIEVTDDVRAENSCNAPIIEEPNSTDALIPGKGELDFDAIRADFKSCCQLRRRWMECKDATLQRPELEKLLFVRVLRGRRKLQT</sequence>
<feature type="compositionally biased region" description="Polar residues" evidence="1">
    <location>
        <begin position="737"/>
        <end position="746"/>
    </location>
</feature>
<accession>A0A8T1ED39</accession>
<feature type="region of interest" description="Disordered" evidence="1">
    <location>
        <begin position="199"/>
        <end position="300"/>
    </location>
</feature>
<evidence type="ECO:0000313" key="3">
    <source>
        <dbReference type="Proteomes" id="UP000736787"/>
    </source>
</evidence>
<feature type="region of interest" description="Disordered" evidence="1">
    <location>
        <begin position="888"/>
        <end position="917"/>
    </location>
</feature>
<feature type="compositionally biased region" description="Basic and acidic residues" evidence="1">
    <location>
        <begin position="809"/>
        <end position="825"/>
    </location>
</feature>
<feature type="compositionally biased region" description="Pro residues" evidence="1">
    <location>
        <begin position="32"/>
        <end position="42"/>
    </location>
</feature>
<dbReference type="VEuPathDB" id="FungiDB:PC110_g1975"/>
<feature type="compositionally biased region" description="Acidic residues" evidence="1">
    <location>
        <begin position="91"/>
        <end position="102"/>
    </location>
</feature>
<feature type="region of interest" description="Disordered" evidence="1">
    <location>
        <begin position="782"/>
        <end position="857"/>
    </location>
</feature>
<feature type="compositionally biased region" description="Acidic residues" evidence="1">
    <location>
        <begin position="266"/>
        <end position="278"/>
    </location>
</feature>
<reference evidence="2" key="1">
    <citation type="submission" date="2018-10" db="EMBL/GenBank/DDBJ databases">
        <title>Effector identification in a new, highly contiguous assembly of the strawberry crown rot pathogen Phytophthora cactorum.</title>
        <authorList>
            <person name="Armitage A.D."/>
            <person name="Nellist C.F."/>
            <person name="Bates H."/>
            <person name="Vickerstaff R.J."/>
            <person name="Harrison R.J."/>
        </authorList>
    </citation>
    <scope>NUCLEOTIDE SEQUENCE</scope>
    <source>
        <strain evidence="2">4040</strain>
    </source>
</reference>